<evidence type="ECO:0000256" key="1">
    <source>
        <dbReference type="ARBA" id="ARBA00004123"/>
    </source>
</evidence>
<keyword evidence="3" id="KW-0805">Transcription regulation</keyword>
<accession>A0A8H3V870</accession>
<proteinExistence type="predicted"/>
<evidence type="ECO:0000256" key="3">
    <source>
        <dbReference type="ARBA" id="ARBA00023015"/>
    </source>
</evidence>
<evidence type="ECO:0000256" key="2">
    <source>
        <dbReference type="ARBA" id="ARBA00022723"/>
    </source>
</evidence>
<protein>
    <recommendedName>
        <fullName evidence="8">ERT1/acuK family PAS domain-containing protein</fullName>
    </recommendedName>
</protein>
<dbReference type="InterPro" id="IPR056751">
    <property type="entry name" value="PAS_13"/>
</dbReference>
<dbReference type="Pfam" id="PF08631">
    <property type="entry name" value="SPO22"/>
    <property type="match status" value="1"/>
</dbReference>
<dbReference type="InterPro" id="IPR013940">
    <property type="entry name" value="Spo22/ZIP4/TEX11"/>
</dbReference>
<comment type="caution">
    <text evidence="9">The sequence shown here is derived from an EMBL/GenBank/DDBJ whole genome shotgun (WGS) entry which is preliminary data.</text>
</comment>
<evidence type="ECO:0000256" key="4">
    <source>
        <dbReference type="ARBA" id="ARBA00023163"/>
    </source>
</evidence>
<feature type="domain" description="ERT1/acuK family PAS" evidence="8">
    <location>
        <begin position="340"/>
        <end position="413"/>
    </location>
</feature>
<dbReference type="GO" id="GO:0046872">
    <property type="term" value="F:metal ion binding"/>
    <property type="evidence" value="ECO:0007669"/>
    <property type="project" value="UniProtKB-KW"/>
</dbReference>
<keyword evidence="5" id="KW-0539">Nucleus</keyword>
<evidence type="ECO:0000259" key="8">
    <source>
        <dbReference type="Pfam" id="PF24990"/>
    </source>
</evidence>
<sequence>MTSNKSMGKGPENNNRTDDPKQSTPLKATSAGNGDNAGKTSSKKRRKVNHGSGENEPSNVEPSPVEPSLNPLDVNRQDAGLNLDQVSHSRVASTTELVEPTPVAAPHQTSLTGNHQSLLPFQDWGLNSQSSMMQDMHFHPNYTTFNTSEVSNEYNLLNDFLSHSLMEDGGMYSNDDAFTADPSLNNTMQTLSGSNALFQAPPQANQMPPPSQAAIGNAISRPASGFPIDKARETYYMTAADPAGTDTPEERMKKLMKAKYDAGMLKPFNYVKGYARLQQFMDRNLQPQSRSRILKQLDRFRPKFRERMHNLSDMQLVFVEISFEGSLMEYDRVFASMAIPACCWRRTGEIYRGNKEMAALIGVPIDHLRDGRIAIHEIFSEQSLVVYWEKFGAIAFDHLQKAILTSCSLKTREPGAAEPERKCCFSFTIRRDKHNVPNLISEKERKARQLIEFANSIPDRISGPTTDRSLVADLQEHVQTLPMQAPSARVAEFNTKGTELWNLSTRLSRSDDAPQQRLLYLLRAFAFGLLDCAQLRRSISSANCVRLLKVAFKAAKFCINSDALEHALKVLERVASYLEEFDKIDEELSPEDIALRAKLKSEYHILRTTLFDVAELMFKNITIAHIAADPDSAEELADTLYEIGKDLFAKKQYETAARWLGRAYDVLSEQEQEVLSNSAIELRLAIMQQLTKALILTRTPESLGKARVMLDFIDMDYSEKMVTCLLRLEFLSSCPQPDAELYHKTLSKMLRTVPLTRPNFKTIMHHIHKLKKLSLSLAAKALEDFLYVRLYDNDKEEYVEKAGMMWIWIITQEPQLDAQSKLLADALKHIYDSTQKPFSPAATHAAQTLLWKNIESAYAQKQYDFAETWCRLALHELFERCGDINRAKIARKTILCALTRRDLAVAREIFYKMPESQRDSAQTRHLMYRAALQNGDSELATECLDIVCSSSGKDATLLYACVLEAQQASDKKQVLFALQKVLERYDYSAPKGVHLPALLRCTTRLLRAELAGQDNPSDQAMADLCKIFEGAATQVQKSRRQSSTNVQDFNKTEIEWFSRNGYNLALEFCATAHPQFLARLSTSSIQLVEALEADATPSEKQNLGLRRVLCEFLSMSASVVLARSEDNIEKSLQHYMAVRKHGESLRNLVSSQLENPSLGQAAREDLIAKHLESVKYSLEATMRLSKWDEMEPLFQASWRYEDPKKWDTLADLAFLINEEIVKADVASKYQSKVFAFIQKIINRSWRVTMDFSNLARWTRCLFQIALSSNEQISLHVLDQATAMAKKCKETSSPFPPLELEWLATTSFNRGIDMYCASELENARPWMDRAITLASAAADNGVLAAKLCEVYSKLTWTAAE</sequence>
<dbReference type="PANTHER" id="PTHR40375">
    <property type="entry name" value="SPORULATION-SPECIFIC PROTEIN 22"/>
    <property type="match status" value="1"/>
</dbReference>
<keyword evidence="6" id="KW-0469">Meiosis</keyword>
<keyword evidence="4" id="KW-0804">Transcription</keyword>
<evidence type="ECO:0000313" key="9">
    <source>
        <dbReference type="EMBL" id="KAE9982174.1"/>
    </source>
</evidence>
<dbReference type="GO" id="GO:0051321">
    <property type="term" value="P:meiotic cell cycle"/>
    <property type="evidence" value="ECO:0007669"/>
    <property type="project" value="UniProtKB-KW"/>
</dbReference>
<name>A0A8H3V870_VENIN</name>
<dbReference type="PANTHER" id="PTHR40375:SF2">
    <property type="entry name" value="SPORULATION-SPECIFIC PROTEIN 22"/>
    <property type="match status" value="1"/>
</dbReference>
<evidence type="ECO:0000256" key="6">
    <source>
        <dbReference type="ARBA" id="ARBA00023254"/>
    </source>
</evidence>
<gene>
    <name evidence="9" type="ORF">EG328_011086</name>
</gene>
<comment type="subcellular location">
    <subcellularLocation>
        <location evidence="1">Nucleus</location>
    </subcellularLocation>
</comment>
<dbReference type="Proteomes" id="UP000447873">
    <property type="component" value="Unassembled WGS sequence"/>
</dbReference>
<dbReference type="EMBL" id="WNWS01000079">
    <property type="protein sequence ID" value="KAE9982174.1"/>
    <property type="molecule type" value="Genomic_DNA"/>
</dbReference>
<feature type="compositionally biased region" description="Low complexity" evidence="7">
    <location>
        <begin position="52"/>
        <end position="68"/>
    </location>
</feature>
<dbReference type="Pfam" id="PF24990">
    <property type="entry name" value="PAS_13"/>
    <property type="match status" value="1"/>
</dbReference>
<dbReference type="GO" id="GO:0005634">
    <property type="term" value="C:nucleus"/>
    <property type="evidence" value="ECO:0007669"/>
    <property type="project" value="UniProtKB-SubCell"/>
</dbReference>
<evidence type="ECO:0000313" key="10">
    <source>
        <dbReference type="Proteomes" id="UP000447873"/>
    </source>
</evidence>
<keyword evidence="2" id="KW-0479">Metal-binding</keyword>
<organism evidence="9 10">
    <name type="scientific">Venturia inaequalis</name>
    <name type="common">Apple scab fungus</name>
    <dbReference type="NCBI Taxonomy" id="5025"/>
    <lineage>
        <taxon>Eukaryota</taxon>
        <taxon>Fungi</taxon>
        <taxon>Dikarya</taxon>
        <taxon>Ascomycota</taxon>
        <taxon>Pezizomycotina</taxon>
        <taxon>Dothideomycetes</taxon>
        <taxon>Pleosporomycetidae</taxon>
        <taxon>Venturiales</taxon>
        <taxon>Venturiaceae</taxon>
        <taxon>Venturia</taxon>
    </lineage>
</organism>
<reference evidence="9 10" key="1">
    <citation type="submission" date="2018-12" db="EMBL/GenBank/DDBJ databases">
        <title>Venturia inaequalis Genome Resource.</title>
        <authorList>
            <person name="Lichtner F.J."/>
        </authorList>
    </citation>
    <scope>NUCLEOTIDE SEQUENCE [LARGE SCALE GENOMIC DNA]</scope>
    <source>
        <strain evidence="9 10">120213</strain>
    </source>
</reference>
<dbReference type="GO" id="GO:0090173">
    <property type="term" value="P:regulation of synaptonemal complex assembly"/>
    <property type="evidence" value="ECO:0007669"/>
    <property type="project" value="InterPro"/>
</dbReference>
<feature type="compositionally biased region" description="Polar residues" evidence="7">
    <location>
        <begin position="22"/>
        <end position="33"/>
    </location>
</feature>
<dbReference type="InterPro" id="IPR039057">
    <property type="entry name" value="Spo22/ZIP4"/>
</dbReference>
<evidence type="ECO:0000256" key="5">
    <source>
        <dbReference type="ARBA" id="ARBA00023242"/>
    </source>
</evidence>
<feature type="region of interest" description="Disordered" evidence="7">
    <location>
        <begin position="1"/>
        <end position="75"/>
    </location>
</feature>
<evidence type="ECO:0000256" key="7">
    <source>
        <dbReference type="SAM" id="MobiDB-lite"/>
    </source>
</evidence>